<evidence type="ECO:0000313" key="2">
    <source>
        <dbReference type="Proteomes" id="UP001164539"/>
    </source>
</evidence>
<accession>A0ACC1YBF2</accession>
<keyword evidence="2" id="KW-1185">Reference proteome</keyword>
<sequence length="66" mass="7295">MQVVMDNAILQVTISKPGGHVTGIQGYGIDNILQVRNKEINRGYWDLVRSDIGSTGTTEADEFLCR</sequence>
<dbReference type="Proteomes" id="UP001164539">
    <property type="component" value="Chromosome 4"/>
</dbReference>
<keyword evidence="1" id="KW-0456">Lyase</keyword>
<name>A0ACC1YBF2_MELAZ</name>
<protein>
    <submittedName>
        <fullName evidence="1">Rhamnogalacturonate lyase family protein</fullName>
    </submittedName>
</protein>
<proteinExistence type="predicted"/>
<dbReference type="EMBL" id="CM051397">
    <property type="protein sequence ID" value="KAJ4721057.1"/>
    <property type="molecule type" value="Genomic_DNA"/>
</dbReference>
<gene>
    <name evidence="1" type="ORF">OWV82_008785</name>
</gene>
<reference evidence="1 2" key="1">
    <citation type="journal article" date="2023" name="Science">
        <title>Complex scaffold remodeling in plant triterpene biosynthesis.</title>
        <authorList>
            <person name="De La Pena R."/>
            <person name="Hodgson H."/>
            <person name="Liu J.C."/>
            <person name="Stephenson M.J."/>
            <person name="Martin A.C."/>
            <person name="Owen C."/>
            <person name="Harkess A."/>
            <person name="Leebens-Mack J."/>
            <person name="Jimenez L.E."/>
            <person name="Osbourn A."/>
            <person name="Sattely E.S."/>
        </authorList>
    </citation>
    <scope>NUCLEOTIDE SEQUENCE [LARGE SCALE GENOMIC DNA]</scope>
    <source>
        <strain evidence="2">cv. JPN11</strain>
        <tissue evidence="1">Leaf</tissue>
    </source>
</reference>
<organism evidence="1 2">
    <name type="scientific">Melia azedarach</name>
    <name type="common">Chinaberry tree</name>
    <dbReference type="NCBI Taxonomy" id="155640"/>
    <lineage>
        <taxon>Eukaryota</taxon>
        <taxon>Viridiplantae</taxon>
        <taxon>Streptophyta</taxon>
        <taxon>Embryophyta</taxon>
        <taxon>Tracheophyta</taxon>
        <taxon>Spermatophyta</taxon>
        <taxon>Magnoliopsida</taxon>
        <taxon>eudicotyledons</taxon>
        <taxon>Gunneridae</taxon>
        <taxon>Pentapetalae</taxon>
        <taxon>rosids</taxon>
        <taxon>malvids</taxon>
        <taxon>Sapindales</taxon>
        <taxon>Meliaceae</taxon>
        <taxon>Melia</taxon>
    </lineage>
</organism>
<comment type="caution">
    <text evidence="1">The sequence shown here is derived from an EMBL/GenBank/DDBJ whole genome shotgun (WGS) entry which is preliminary data.</text>
</comment>
<evidence type="ECO:0000313" key="1">
    <source>
        <dbReference type="EMBL" id="KAJ4721057.1"/>
    </source>
</evidence>